<dbReference type="RefSeq" id="WP_345325386.1">
    <property type="nucleotide sequence ID" value="NZ_BAABGA010000054.1"/>
</dbReference>
<dbReference type="PANTHER" id="PTHR30383:SF5">
    <property type="entry name" value="SGNH HYDROLASE-TYPE ESTERASE DOMAIN-CONTAINING PROTEIN"/>
    <property type="match status" value="1"/>
</dbReference>
<proteinExistence type="predicted"/>
<dbReference type="InterPro" id="IPR051532">
    <property type="entry name" value="Ester_Hydrolysis_Enzymes"/>
</dbReference>
<organism evidence="2 3">
    <name type="scientific">Novipirellula rosea</name>
    <dbReference type="NCBI Taxonomy" id="1031540"/>
    <lineage>
        <taxon>Bacteria</taxon>
        <taxon>Pseudomonadati</taxon>
        <taxon>Planctomycetota</taxon>
        <taxon>Planctomycetia</taxon>
        <taxon>Pirellulales</taxon>
        <taxon>Pirellulaceae</taxon>
        <taxon>Novipirellula</taxon>
    </lineage>
</organism>
<sequence>MRSLSCFATIVTGISLTGITLIFGSLFPHSASAETTKPLLNPNDRVAIVGGTLVERMQSNGQVEGQLQSRRPDWKLTVRNLGWSGDDVHGYARKRFDSPREGYSRLMADIQVADPTVVLLAYGFAEASDGERAIGRFADGLKRLISDIQQTNRRVILMTPFPLPGFKTENYQESIAQAREIVQTVGKETDSAVISIAWEPSGKEVTADGLVPNEKGYERLANELADALVGGQPHPVQDELSQQIVRKNELFFHRYRPQNETYLLLFRKHEQGNNAVEIGEFPPLIEAADKKIWASAAQ</sequence>
<evidence type="ECO:0000259" key="1">
    <source>
        <dbReference type="Pfam" id="PF13472"/>
    </source>
</evidence>
<gene>
    <name evidence="2" type="ORF">GCM10023156_43050</name>
</gene>
<evidence type="ECO:0000313" key="3">
    <source>
        <dbReference type="Proteomes" id="UP001500840"/>
    </source>
</evidence>
<dbReference type="EMBL" id="BAABGA010000054">
    <property type="protein sequence ID" value="GAA4461090.1"/>
    <property type="molecule type" value="Genomic_DNA"/>
</dbReference>
<protein>
    <recommendedName>
        <fullName evidence="1">SGNH hydrolase-type esterase domain-containing protein</fullName>
    </recommendedName>
</protein>
<keyword evidence="3" id="KW-1185">Reference proteome</keyword>
<dbReference type="PANTHER" id="PTHR30383">
    <property type="entry name" value="THIOESTERASE 1/PROTEASE 1/LYSOPHOSPHOLIPASE L1"/>
    <property type="match status" value="1"/>
</dbReference>
<accession>A0ABP8N8K5</accession>
<dbReference type="InterPro" id="IPR013830">
    <property type="entry name" value="SGNH_hydro"/>
</dbReference>
<name>A0ABP8N8K5_9BACT</name>
<dbReference type="Gene3D" id="3.40.50.1110">
    <property type="entry name" value="SGNH hydrolase"/>
    <property type="match status" value="1"/>
</dbReference>
<evidence type="ECO:0000313" key="2">
    <source>
        <dbReference type="EMBL" id="GAA4461090.1"/>
    </source>
</evidence>
<dbReference type="Proteomes" id="UP001500840">
    <property type="component" value="Unassembled WGS sequence"/>
</dbReference>
<feature type="domain" description="SGNH hydrolase-type esterase" evidence="1">
    <location>
        <begin position="65"/>
        <end position="219"/>
    </location>
</feature>
<dbReference type="SUPFAM" id="SSF52266">
    <property type="entry name" value="SGNH hydrolase"/>
    <property type="match status" value="1"/>
</dbReference>
<reference evidence="3" key="1">
    <citation type="journal article" date="2019" name="Int. J. Syst. Evol. Microbiol.">
        <title>The Global Catalogue of Microorganisms (GCM) 10K type strain sequencing project: providing services to taxonomists for standard genome sequencing and annotation.</title>
        <authorList>
            <consortium name="The Broad Institute Genomics Platform"/>
            <consortium name="The Broad Institute Genome Sequencing Center for Infectious Disease"/>
            <person name="Wu L."/>
            <person name="Ma J."/>
        </authorList>
    </citation>
    <scope>NUCLEOTIDE SEQUENCE [LARGE SCALE GENOMIC DNA]</scope>
    <source>
        <strain evidence="3">JCM 17759</strain>
    </source>
</reference>
<comment type="caution">
    <text evidence="2">The sequence shown here is derived from an EMBL/GenBank/DDBJ whole genome shotgun (WGS) entry which is preliminary data.</text>
</comment>
<dbReference type="Pfam" id="PF13472">
    <property type="entry name" value="Lipase_GDSL_2"/>
    <property type="match status" value="1"/>
</dbReference>
<dbReference type="InterPro" id="IPR036514">
    <property type="entry name" value="SGNH_hydro_sf"/>
</dbReference>